<organism evidence="1 2">
    <name type="scientific">Nonomuraea thailandensis</name>
    <dbReference type="NCBI Taxonomy" id="1188745"/>
    <lineage>
        <taxon>Bacteria</taxon>
        <taxon>Bacillati</taxon>
        <taxon>Actinomycetota</taxon>
        <taxon>Actinomycetes</taxon>
        <taxon>Streptosporangiales</taxon>
        <taxon>Streptosporangiaceae</taxon>
        <taxon>Nonomuraea</taxon>
    </lineage>
</organism>
<comment type="caution">
    <text evidence="1">The sequence shown here is derived from an EMBL/GenBank/DDBJ whole genome shotgun (WGS) entry which is preliminary data.</text>
</comment>
<dbReference type="AlphaFoldDB" id="A0A9X2GUU3"/>
<gene>
    <name evidence="1" type="ORF">HD597_011330</name>
</gene>
<evidence type="ECO:0000313" key="2">
    <source>
        <dbReference type="Proteomes" id="UP001139648"/>
    </source>
</evidence>
<evidence type="ECO:0000313" key="1">
    <source>
        <dbReference type="EMBL" id="MCP2364310.1"/>
    </source>
</evidence>
<reference evidence="1" key="1">
    <citation type="submission" date="2022-06" db="EMBL/GenBank/DDBJ databases">
        <title>Sequencing the genomes of 1000 actinobacteria strains.</title>
        <authorList>
            <person name="Klenk H.-P."/>
        </authorList>
    </citation>
    <scope>NUCLEOTIDE SEQUENCE</scope>
    <source>
        <strain evidence="1">DSM 46694</strain>
    </source>
</reference>
<accession>A0A9X2GUU3</accession>
<keyword evidence="2" id="KW-1185">Reference proteome</keyword>
<dbReference type="Proteomes" id="UP001139648">
    <property type="component" value="Unassembled WGS sequence"/>
</dbReference>
<protein>
    <submittedName>
        <fullName evidence="1">Uncharacterized protein</fullName>
    </submittedName>
</protein>
<dbReference type="EMBL" id="JAMZEB010000002">
    <property type="protein sequence ID" value="MCP2364310.1"/>
    <property type="molecule type" value="Genomic_DNA"/>
</dbReference>
<sequence length="119" mass="13275">MPETTGRHVRVATTDWTDFGASATAQGTDRTKLINEFIAWYLGRPGARLPERPGSHAEPEAGQLVRVAQEIWLALAPDAKTPAERQALINDVLAWYLRRPNARSSDHLRMFRDSKSPAP</sequence>
<proteinExistence type="predicted"/>
<name>A0A9X2GUU3_9ACTN</name>
<dbReference type="RefSeq" id="WP_253756651.1">
    <property type="nucleotide sequence ID" value="NZ_BAABKA010000012.1"/>
</dbReference>